<dbReference type="Proteomes" id="UP000054217">
    <property type="component" value="Unassembled WGS sequence"/>
</dbReference>
<sequence length="180" mass="19986">MTYTVRMSGRYVTVTATNRSQIFILDRVGSSSHRNDLDNITRDHDSINCNSSLPWVSILVNLGLKESAVELKFPGKKSHGAESGNPCLRIYAAAINSQTCPFLSESKQLLSTLQNIIAHEDFLGLQLTQILQKQVQYGDSCTNVMEWEASVKVLHNSEGKEEKGKTSDGLQTRGKKRKVS</sequence>
<reference evidence="2 3" key="1">
    <citation type="submission" date="2014-04" db="EMBL/GenBank/DDBJ databases">
        <authorList>
            <consortium name="DOE Joint Genome Institute"/>
            <person name="Kuo A."/>
            <person name="Kohler A."/>
            <person name="Costa M.D."/>
            <person name="Nagy L.G."/>
            <person name="Floudas D."/>
            <person name="Copeland A."/>
            <person name="Barry K.W."/>
            <person name="Cichocki N."/>
            <person name="Veneault-Fourrey C."/>
            <person name="LaButti K."/>
            <person name="Lindquist E.A."/>
            <person name="Lipzen A."/>
            <person name="Lundell T."/>
            <person name="Morin E."/>
            <person name="Murat C."/>
            <person name="Sun H."/>
            <person name="Tunlid A."/>
            <person name="Henrissat B."/>
            <person name="Grigoriev I.V."/>
            <person name="Hibbett D.S."/>
            <person name="Martin F."/>
            <person name="Nordberg H.P."/>
            <person name="Cantor M.N."/>
            <person name="Hua S.X."/>
        </authorList>
    </citation>
    <scope>NUCLEOTIDE SEQUENCE [LARGE SCALE GENOMIC DNA]</scope>
    <source>
        <strain evidence="2 3">Marx 270</strain>
    </source>
</reference>
<protein>
    <submittedName>
        <fullName evidence="2">Uncharacterized protein</fullName>
    </submittedName>
</protein>
<dbReference type="HOGENOM" id="CLU_1496835_0_0_1"/>
<evidence type="ECO:0000313" key="3">
    <source>
        <dbReference type="Proteomes" id="UP000054217"/>
    </source>
</evidence>
<dbReference type="AlphaFoldDB" id="A0A0C3NCP5"/>
<proteinExistence type="predicted"/>
<dbReference type="InParanoid" id="A0A0C3NCP5"/>
<name>A0A0C3NCP5_PISTI</name>
<dbReference type="EMBL" id="KN832011">
    <property type="protein sequence ID" value="KIN98874.1"/>
    <property type="molecule type" value="Genomic_DNA"/>
</dbReference>
<evidence type="ECO:0000313" key="2">
    <source>
        <dbReference type="EMBL" id="KIN98874.1"/>
    </source>
</evidence>
<feature type="region of interest" description="Disordered" evidence="1">
    <location>
        <begin position="156"/>
        <end position="180"/>
    </location>
</feature>
<keyword evidence="3" id="KW-1185">Reference proteome</keyword>
<accession>A0A0C3NCP5</accession>
<organism evidence="2 3">
    <name type="scientific">Pisolithus tinctorius Marx 270</name>
    <dbReference type="NCBI Taxonomy" id="870435"/>
    <lineage>
        <taxon>Eukaryota</taxon>
        <taxon>Fungi</taxon>
        <taxon>Dikarya</taxon>
        <taxon>Basidiomycota</taxon>
        <taxon>Agaricomycotina</taxon>
        <taxon>Agaricomycetes</taxon>
        <taxon>Agaricomycetidae</taxon>
        <taxon>Boletales</taxon>
        <taxon>Sclerodermatineae</taxon>
        <taxon>Pisolithaceae</taxon>
        <taxon>Pisolithus</taxon>
    </lineage>
</organism>
<dbReference type="OrthoDB" id="2691794at2759"/>
<evidence type="ECO:0000256" key="1">
    <source>
        <dbReference type="SAM" id="MobiDB-lite"/>
    </source>
</evidence>
<reference evidence="3" key="2">
    <citation type="submission" date="2015-01" db="EMBL/GenBank/DDBJ databases">
        <title>Evolutionary Origins and Diversification of the Mycorrhizal Mutualists.</title>
        <authorList>
            <consortium name="DOE Joint Genome Institute"/>
            <consortium name="Mycorrhizal Genomics Consortium"/>
            <person name="Kohler A."/>
            <person name="Kuo A."/>
            <person name="Nagy L.G."/>
            <person name="Floudas D."/>
            <person name="Copeland A."/>
            <person name="Barry K.W."/>
            <person name="Cichocki N."/>
            <person name="Veneault-Fourrey C."/>
            <person name="LaButti K."/>
            <person name="Lindquist E.A."/>
            <person name="Lipzen A."/>
            <person name="Lundell T."/>
            <person name="Morin E."/>
            <person name="Murat C."/>
            <person name="Riley R."/>
            <person name="Ohm R."/>
            <person name="Sun H."/>
            <person name="Tunlid A."/>
            <person name="Henrissat B."/>
            <person name="Grigoriev I.V."/>
            <person name="Hibbett D.S."/>
            <person name="Martin F."/>
        </authorList>
    </citation>
    <scope>NUCLEOTIDE SEQUENCE [LARGE SCALE GENOMIC DNA]</scope>
    <source>
        <strain evidence="3">Marx 270</strain>
    </source>
</reference>
<feature type="compositionally biased region" description="Basic and acidic residues" evidence="1">
    <location>
        <begin position="156"/>
        <end position="166"/>
    </location>
</feature>
<gene>
    <name evidence="2" type="ORF">M404DRAFT_825783</name>
</gene>